<dbReference type="RefSeq" id="WP_386427144.1">
    <property type="nucleotide sequence ID" value="NZ_JBHSBB010000007.1"/>
</dbReference>
<protein>
    <submittedName>
        <fullName evidence="1">Uncharacterized protein</fullName>
    </submittedName>
</protein>
<proteinExistence type="predicted"/>
<dbReference type="Proteomes" id="UP001595765">
    <property type="component" value="Unassembled WGS sequence"/>
</dbReference>
<comment type="caution">
    <text evidence="1">The sequence shown here is derived from an EMBL/GenBank/DDBJ whole genome shotgun (WGS) entry which is preliminary data.</text>
</comment>
<organism evidence="1 2">
    <name type="scientific">Streptomyces polygonati</name>
    <dbReference type="NCBI Taxonomy" id="1617087"/>
    <lineage>
        <taxon>Bacteria</taxon>
        <taxon>Bacillati</taxon>
        <taxon>Actinomycetota</taxon>
        <taxon>Actinomycetes</taxon>
        <taxon>Kitasatosporales</taxon>
        <taxon>Streptomycetaceae</taxon>
        <taxon>Streptomyces</taxon>
    </lineage>
</organism>
<evidence type="ECO:0000313" key="1">
    <source>
        <dbReference type="EMBL" id="MFC4031195.1"/>
    </source>
</evidence>
<gene>
    <name evidence="1" type="ORF">ACFO3J_06875</name>
</gene>
<dbReference type="EMBL" id="JBHSBB010000007">
    <property type="protein sequence ID" value="MFC4031195.1"/>
    <property type="molecule type" value="Genomic_DNA"/>
</dbReference>
<accession>A0ABV8HK69</accession>
<keyword evidence="2" id="KW-1185">Reference proteome</keyword>
<sequence length="104" mass="10917">MDDIEDNQPTEAYIGPATVVTSSGSLPVEAELFIRNDPTGTTVLRTWSGHLEADTDVNMFAVATSPCTLRLPDGREGTFTPGAVTVGTGVIPVTGRGLAPFDPR</sequence>
<reference evidence="2" key="1">
    <citation type="journal article" date="2019" name="Int. J. Syst. Evol. Microbiol.">
        <title>The Global Catalogue of Microorganisms (GCM) 10K type strain sequencing project: providing services to taxonomists for standard genome sequencing and annotation.</title>
        <authorList>
            <consortium name="The Broad Institute Genomics Platform"/>
            <consortium name="The Broad Institute Genome Sequencing Center for Infectious Disease"/>
            <person name="Wu L."/>
            <person name="Ma J."/>
        </authorList>
    </citation>
    <scope>NUCLEOTIDE SEQUENCE [LARGE SCALE GENOMIC DNA]</scope>
    <source>
        <strain evidence="2">CGMCC 4.7237</strain>
    </source>
</reference>
<evidence type="ECO:0000313" key="2">
    <source>
        <dbReference type="Proteomes" id="UP001595765"/>
    </source>
</evidence>
<name>A0ABV8HK69_9ACTN</name>